<dbReference type="GO" id="GO:0008658">
    <property type="term" value="F:penicillin binding"/>
    <property type="evidence" value="ECO:0007669"/>
    <property type="project" value="InterPro"/>
</dbReference>
<keyword evidence="8" id="KW-0378">Hydrolase</keyword>
<keyword evidence="13" id="KW-0961">Cell wall biogenesis/degradation</keyword>
<dbReference type="SUPFAM" id="SSF56519">
    <property type="entry name" value="Penicillin binding protein dimerisation domain"/>
    <property type="match status" value="1"/>
</dbReference>
<dbReference type="GO" id="GO:0006508">
    <property type="term" value="P:proteolysis"/>
    <property type="evidence" value="ECO:0007669"/>
    <property type="project" value="UniProtKB-KW"/>
</dbReference>
<keyword evidence="12 15" id="KW-0472">Membrane</keyword>
<evidence type="ECO:0000256" key="2">
    <source>
        <dbReference type="ARBA" id="ARBA00004236"/>
    </source>
</evidence>
<feature type="transmembrane region" description="Helical" evidence="15">
    <location>
        <begin position="12"/>
        <end position="34"/>
    </location>
</feature>
<organism evidence="16 17">
    <name type="scientific">Prevotella intermedia</name>
    <dbReference type="NCBI Taxonomy" id="28131"/>
    <lineage>
        <taxon>Bacteria</taxon>
        <taxon>Pseudomonadati</taxon>
        <taxon>Bacteroidota</taxon>
        <taxon>Bacteroidia</taxon>
        <taxon>Bacteroidales</taxon>
        <taxon>Prevotellaceae</taxon>
        <taxon>Prevotella</taxon>
    </lineage>
</organism>
<dbReference type="GO" id="GO:0009252">
    <property type="term" value="P:peptidoglycan biosynthetic process"/>
    <property type="evidence" value="ECO:0007669"/>
    <property type="project" value="UniProtKB-KW"/>
</dbReference>
<keyword evidence="3" id="KW-1003">Cell membrane</keyword>
<dbReference type="InterPro" id="IPR036138">
    <property type="entry name" value="PBP_dimer_sf"/>
</dbReference>
<evidence type="ECO:0000256" key="12">
    <source>
        <dbReference type="ARBA" id="ARBA00023136"/>
    </source>
</evidence>
<dbReference type="Pfam" id="PF03717">
    <property type="entry name" value="PBP_dimer"/>
    <property type="match status" value="1"/>
</dbReference>
<dbReference type="Gene3D" id="3.40.710.10">
    <property type="entry name" value="DD-peptidase/beta-lactamase superfamily"/>
    <property type="match status" value="1"/>
</dbReference>
<dbReference type="InterPro" id="IPR017790">
    <property type="entry name" value="Penicillin-binding_protein_2"/>
</dbReference>
<keyword evidence="7 15" id="KW-0812">Transmembrane</keyword>
<evidence type="ECO:0000256" key="10">
    <source>
        <dbReference type="ARBA" id="ARBA00022984"/>
    </source>
</evidence>
<dbReference type="InterPro" id="IPR012338">
    <property type="entry name" value="Beta-lactam/transpept-like"/>
</dbReference>
<evidence type="ECO:0000256" key="9">
    <source>
        <dbReference type="ARBA" id="ARBA00022960"/>
    </source>
</evidence>
<evidence type="ECO:0000256" key="7">
    <source>
        <dbReference type="ARBA" id="ARBA00022692"/>
    </source>
</evidence>
<evidence type="ECO:0000256" key="1">
    <source>
        <dbReference type="ARBA" id="ARBA00004167"/>
    </source>
</evidence>
<sequence>MKNFDFEKRRLVLSGVAVAIITVYLIRLFALQIASDDYRKRADSNAFLKKIEFPSRGIITDRKGKLLVYNQPAYDIMVVMNEEKGRLDTLEFCKALNITKEFFVQRMADIKDRTKNPGYSRFTQQLFISQLSDKEFSSFQEKLYRFPGFYIQKRSIRQYHRTIAGHVLGDVAEVSQSDVEEDEYYQPGDYIGKMGIEREYEKSLRGQKGVQILLRDAHGRIKGRYKEGQYDQKPKAGKDLQLGIDADLQALGERLMEGKLGAIVAIEPKTGQILAMVSSPTFDPREMIGKMRGKNQQRMTLDPAKPLLNRAIMGQYPPGSTFKTSQAITYYSEGIVNDSTRFPCPHGFSFKGLHVGCHGHASPISIVPALSTSCNAYFCWGLYYMLSNRKKYKTLDDAMNRWRDYMVSMGFGYKLGIDLPGEKRGLIPNAEFYNNAFDRWNPLSVISISIGQGEINLTPLQIANLGAIIANRGYYYTPHVVRKIQGERLDKKYLEKHKVMGTPRSFNEVVAGMVSSARGGTCAHAVHPGYTLAGKTGTAQNRGKDHSVFMGFAPVESPKIAIAVYVENGGFGAVYGVPIGSLMMEQYINGKLTSGDEAQAASIQKRHISYPFRQKLSMADSLRLDSIKRVNQIKDSLRLVREKQNMEAKQREQELKEARDAKEKEKNQQPLNDPIIRMEDEVKIRTEKDEKDKDKTNKGKKKDRESR</sequence>
<evidence type="ECO:0000256" key="8">
    <source>
        <dbReference type="ARBA" id="ARBA00022801"/>
    </source>
</evidence>
<dbReference type="GO" id="GO:0009002">
    <property type="term" value="F:serine-type D-Ala-D-Ala carboxypeptidase activity"/>
    <property type="evidence" value="ECO:0007669"/>
    <property type="project" value="InterPro"/>
</dbReference>
<evidence type="ECO:0000256" key="11">
    <source>
        <dbReference type="ARBA" id="ARBA00022989"/>
    </source>
</evidence>
<dbReference type="NCBIfam" id="TIGR03423">
    <property type="entry name" value="pbp2_mrdA"/>
    <property type="match status" value="1"/>
</dbReference>
<dbReference type="InterPro" id="IPR001460">
    <property type="entry name" value="PCN-bd_Tpept"/>
</dbReference>
<keyword evidence="5" id="KW-0121">Carboxypeptidase</keyword>
<dbReference type="Pfam" id="PF00905">
    <property type="entry name" value="Transpeptidase"/>
    <property type="match status" value="1"/>
</dbReference>
<evidence type="ECO:0000256" key="13">
    <source>
        <dbReference type="ARBA" id="ARBA00023316"/>
    </source>
</evidence>
<dbReference type="AlphaFoldDB" id="A0A2D3LJN5"/>
<evidence type="ECO:0000313" key="17">
    <source>
        <dbReference type="Proteomes" id="UP000230742"/>
    </source>
</evidence>
<keyword evidence="10" id="KW-0573">Peptidoglycan synthesis</keyword>
<dbReference type="RefSeq" id="WP_100013981.1">
    <property type="nucleotide sequence ID" value="NZ_CP024727.1"/>
</dbReference>
<dbReference type="GO" id="GO:0008360">
    <property type="term" value="P:regulation of cell shape"/>
    <property type="evidence" value="ECO:0007669"/>
    <property type="project" value="UniProtKB-KW"/>
</dbReference>
<dbReference type="GO" id="GO:0071972">
    <property type="term" value="F:peptidoglycan L,D-transpeptidase activity"/>
    <property type="evidence" value="ECO:0007669"/>
    <property type="project" value="TreeGrafter"/>
</dbReference>
<dbReference type="Gene3D" id="3.30.1390.30">
    <property type="entry name" value="Penicillin-binding protein 2a, domain 3"/>
    <property type="match status" value="1"/>
</dbReference>
<evidence type="ECO:0000256" key="14">
    <source>
        <dbReference type="SAM" id="MobiDB-lite"/>
    </source>
</evidence>
<evidence type="ECO:0000256" key="6">
    <source>
        <dbReference type="ARBA" id="ARBA00022670"/>
    </source>
</evidence>
<evidence type="ECO:0000256" key="15">
    <source>
        <dbReference type="SAM" id="Phobius"/>
    </source>
</evidence>
<dbReference type="GO" id="GO:0071555">
    <property type="term" value="P:cell wall organization"/>
    <property type="evidence" value="ECO:0007669"/>
    <property type="project" value="UniProtKB-KW"/>
</dbReference>
<gene>
    <name evidence="16" type="primary">mrdA</name>
    <name evidence="16" type="ORF">CTM46_04375</name>
</gene>
<keyword evidence="9" id="KW-0133">Cell shape</keyword>
<accession>A0A2D3LJN5</accession>
<keyword evidence="11 15" id="KW-1133">Transmembrane helix</keyword>
<proteinExistence type="predicted"/>
<evidence type="ECO:0000256" key="4">
    <source>
        <dbReference type="ARBA" id="ARBA00022519"/>
    </source>
</evidence>
<feature type="compositionally biased region" description="Basic and acidic residues" evidence="14">
    <location>
        <begin position="676"/>
        <end position="707"/>
    </location>
</feature>
<evidence type="ECO:0000256" key="3">
    <source>
        <dbReference type="ARBA" id="ARBA00022475"/>
    </source>
</evidence>
<dbReference type="InterPro" id="IPR050515">
    <property type="entry name" value="Beta-lactam/transpept"/>
</dbReference>
<feature type="compositionally biased region" description="Basic and acidic residues" evidence="14">
    <location>
        <begin position="643"/>
        <end position="667"/>
    </location>
</feature>
<reference evidence="16 17" key="1">
    <citation type="submission" date="2017-11" db="EMBL/GenBank/DDBJ databases">
        <title>Genome sequencing of Prevotella intermedia KCOM 1949.</title>
        <authorList>
            <person name="Kook J.-K."/>
            <person name="Park S.-N."/>
            <person name="Lim Y.K."/>
        </authorList>
    </citation>
    <scope>NUCLEOTIDE SEQUENCE [LARGE SCALE GENOMIC DNA]</scope>
    <source>
        <strain evidence="16 17">KCOM 1949</strain>
    </source>
</reference>
<feature type="region of interest" description="Disordered" evidence="14">
    <location>
        <begin position="643"/>
        <end position="707"/>
    </location>
</feature>
<dbReference type="Proteomes" id="UP000230742">
    <property type="component" value="Chromosome 1"/>
</dbReference>
<evidence type="ECO:0000256" key="5">
    <source>
        <dbReference type="ARBA" id="ARBA00022645"/>
    </source>
</evidence>
<dbReference type="EMBL" id="CP024727">
    <property type="protein sequence ID" value="ATV30751.1"/>
    <property type="molecule type" value="Genomic_DNA"/>
</dbReference>
<name>A0A2D3LJN5_PREIN</name>
<dbReference type="Gene3D" id="3.90.1310.10">
    <property type="entry name" value="Penicillin-binding protein 2a (Domain 2)"/>
    <property type="match status" value="1"/>
</dbReference>
<keyword evidence="6" id="KW-0645">Protease</keyword>
<dbReference type="SUPFAM" id="SSF56601">
    <property type="entry name" value="beta-lactamase/transpeptidase-like"/>
    <property type="match status" value="1"/>
</dbReference>
<protein>
    <submittedName>
        <fullName evidence="16">Penicillin-binding protein 2</fullName>
    </submittedName>
</protein>
<comment type="subcellular location">
    <subcellularLocation>
        <location evidence="2">Cell membrane</location>
    </subcellularLocation>
    <subcellularLocation>
        <location evidence="1">Membrane</location>
        <topology evidence="1">Single-pass membrane protein</topology>
    </subcellularLocation>
</comment>
<dbReference type="FunFam" id="3.40.710.10:FF:000024">
    <property type="entry name" value="Penicillin-binding protein 2"/>
    <property type="match status" value="1"/>
</dbReference>
<dbReference type="InterPro" id="IPR005311">
    <property type="entry name" value="PBP_dimer"/>
</dbReference>
<keyword evidence="4" id="KW-0997">Cell inner membrane</keyword>
<dbReference type="PANTHER" id="PTHR30627:SF2">
    <property type="entry name" value="PEPTIDOGLYCAN D,D-TRANSPEPTIDASE MRDA"/>
    <property type="match status" value="1"/>
</dbReference>
<evidence type="ECO:0000313" key="16">
    <source>
        <dbReference type="EMBL" id="ATV30751.1"/>
    </source>
</evidence>
<dbReference type="GO" id="GO:0005886">
    <property type="term" value="C:plasma membrane"/>
    <property type="evidence" value="ECO:0007669"/>
    <property type="project" value="UniProtKB-SubCell"/>
</dbReference>
<dbReference type="PANTHER" id="PTHR30627">
    <property type="entry name" value="PEPTIDOGLYCAN D,D-TRANSPEPTIDASE"/>
    <property type="match status" value="1"/>
</dbReference>